<proteinExistence type="predicted"/>
<dbReference type="Proteomes" id="UP000299102">
    <property type="component" value="Unassembled WGS sequence"/>
</dbReference>
<organism evidence="1 2">
    <name type="scientific">Eumeta variegata</name>
    <name type="common">Bagworm moth</name>
    <name type="synonym">Eumeta japonica</name>
    <dbReference type="NCBI Taxonomy" id="151549"/>
    <lineage>
        <taxon>Eukaryota</taxon>
        <taxon>Metazoa</taxon>
        <taxon>Ecdysozoa</taxon>
        <taxon>Arthropoda</taxon>
        <taxon>Hexapoda</taxon>
        <taxon>Insecta</taxon>
        <taxon>Pterygota</taxon>
        <taxon>Neoptera</taxon>
        <taxon>Endopterygota</taxon>
        <taxon>Lepidoptera</taxon>
        <taxon>Glossata</taxon>
        <taxon>Ditrysia</taxon>
        <taxon>Tineoidea</taxon>
        <taxon>Psychidae</taxon>
        <taxon>Oiketicinae</taxon>
        <taxon>Eumeta</taxon>
    </lineage>
</organism>
<gene>
    <name evidence="1" type="ORF">EVAR_40691_1</name>
</gene>
<comment type="caution">
    <text evidence="1">The sequence shown here is derived from an EMBL/GenBank/DDBJ whole genome shotgun (WGS) entry which is preliminary data.</text>
</comment>
<evidence type="ECO:0000313" key="1">
    <source>
        <dbReference type="EMBL" id="GBP59306.1"/>
    </source>
</evidence>
<sequence length="122" mass="13938">MFLFSTTTLHNNGYTCTKQKQSHSSGAFVYDKEAFLFRAPPAPRPPLARDADVNCVASPLQKPVAWKRKLLRSRNFRTSEYLRSGLDTESPAAPFRRRSYTRRAFVGTSLIRSRRGNDPERS</sequence>
<name>A0A4C1X671_EUMVA</name>
<evidence type="ECO:0000313" key="2">
    <source>
        <dbReference type="Proteomes" id="UP000299102"/>
    </source>
</evidence>
<dbReference type="AlphaFoldDB" id="A0A4C1X671"/>
<protein>
    <submittedName>
        <fullName evidence="1">Uncharacterized protein</fullName>
    </submittedName>
</protein>
<reference evidence="1 2" key="1">
    <citation type="journal article" date="2019" name="Commun. Biol.">
        <title>The bagworm genome reveals a unique fibroin gene that provides high tensile strength.</title>
        <authorList>
            <person name="Kono N."/>
            <person name="Nakamura H."/>
            <person name="Ohtoshi R."/>
            <person name="Tomita M."/>
            <person name="Numata K."/>
            <person name="Arakawa K."/>
        </authorList>
    </citation>
    <scope>NUCLEOTIDE SEQUENCE [LARGE SCALE GENOMIC DNA]</scope>
</reference>
<keyword evidence="2" id="KW-1185">Reference proteome</keyword>
<dbReference type="EMBL" id="BGZK01000758">
    <property type="protein sequence ID" value="GBP59306.1"/>
    <property type="molecule type" value="Genomic_DNA"/>
</dbReference>
<accession>A0A4C1X671</accession>